<name>A0ABU1FDU9_9RHOB</name>
<dbReference type="RefSeq" id="WP_310458728.1">
    <property type="nucleotide sequence ID" value="NZ_JAVKPH010000028.1"/>
</dbReference>
<dbReference type="InterPro" id="IPR000120">
    <property type="entry name" value="Amidase"/>
</dbReference>
<gene>
    <name evidence="3" type="ORF">RGD00_18325</name>
</gene>
<organism evidence="3 4">
    <name type="scientific">Ruixingdingia sedimenti</name>
    <dbReference type="NCBI Taxonomy" id="3073604"/>
    <lineage>
        <taxon>Bacteria</taxon>
        <taxon>Pseudomonadati</taxon>
        <taxon>Pseudomonadota</taxon>
        <taxon>Alphaproteobacteria</taxon>
        <taxon>Rhodobacterales</taxon>
        <taxon>Paracoccaceae</taxon>
        <taxon>Ruixingdingia</taxon>
    </lineage>
</organism>
<dbReference type="InterPro" id="IPR036928">
    <property type="entry name" value="AS_sf"/>
</dbReference>
<dbReference type="Pfam" id="PF01425">
    <property type="entry name" value="Amidase"/>
    <property type="match status" value="1"/>
</dbReference>
<feature type="compositionally biased region" description="Basic and acidic residues" evidence="1">
    <location>
        <begin position="472"/>
        <end position="484"/>
    </location>
</feature>
<feature type="domain" description="Amidase" evidence="2">
    <location>
        <begin position="27"/>
        <end position="446"/>
    </location>
</feature>
<evidence type="ECO:0000259" key="2">
    <source>
        <dbReference type="Pfam" id="PF01425"/>
    </source>
</evidence>
<reference evidence="3 4" key="1">
    <citation type="submission" date="2023-09" db="EMBL/GenBank/DDBJ databases">
        <title>Xinfangfangia sedmenti sp. nov., isolated the sedment.</title>
        <authorList>
            <person name="Xu L."/>
        </authorList>
    </citation>
    <scope>NUCLEOTIDE SEQUENCE [LARGE SCALE GENOMIC DNA]</scope>
    <source>
        <strain evidence="3 4">LG-4</strain>
    </source>
</reference>
<proteinExistence type="predicted"/>
<dbReference type="PANTHER" id="PTHR11895:SF176">
    <property type="entry name" value="AMIDASE AMID-RELATED"/>
    <property type="match status" value="1"/>
</dbReference>
<feature type="region of interest" description="Disordered" evidence="1">
    <location>
        <begin position="472"/>
        <end position="492"/>
    </location>
</feature>
<sequence>MKSNDLLHAGLVEVARLIRSREVSASEVTEATLARIDEIDGTYMSYLHVCSEHALARAAMADVEIAKGIHKGPLHGVPLSLKDLCYTTFAPTTWGTTIHSGHTPDHNATVVSRLLAAGSVILGKVTMTEGAYTSHHPRIPAPPNPWGRDLWVGSSSTGSAVATAAGMGYGTVGSDTGGSIRFPSATCGLTGIKPTWGRVSRHGVFALADTLDHVGPMARSAQDCAAILQAIAGWDANDPTSIDRPVQDYMAEVGRSIRDLRIGIDRSYALSGVDPEVAAALEAAIAVFEDLGARFVDVRFPDYEALVAEWIMMCAIETAVAHAASYPGRAAEYGPELAQLIDEGRRTPGMAVARATHLRRAFTESLATMMGGVDCLLIPTMPMPIPTLEKMGEYGADPSVLNGILRFTAPFNFSGSPTITLPNGIDSRGLPLSMQVVAPHLREDVLVRVGHAYQTMTDWHRKMPKGLVRANGAERARAGARADADAGAGAPR</sequence>
<protein>
    <submittedName>
        <fullName evidence="3">Amidase</fullName>
    </submittedName>
</protein>
<dbReference type="Proteomes" id="UP001247754">
    <property type="component" value="Unassembled WGS sequence"/>
</dbReference>
<comment type="caution">
    <text evidence="3">The sequence shown here is derived from an EMBL/GenBank/DDBJ whole genome shotgun (WGS) entry which is preliminary data.</text>
</comment>
<keyword evidence="4" id="KW-1185">Reference proteome</keyword>
<evidence type="ECO:0000313" key="4">
    <source>
        <dbReference type="Proteomes" id="UP001247754"/>
    </source>
</evidence>
<dbReference type="PANTHER" id="PTHR11895">
    <property type="entry name" value="TRANSAMIDASE"/>
    <property type="match status" value="1"/>
</dbReference>
<dbReference type="Gene3D" id="3.90.1300.10">
    <property type="entry name" value="Amidase signature (AS) domain"/>
    <property type="match status" value="1"/>
</dbReference>
<dbReference type="SUPFAM" id="SSF75304">
    <property type="entry name" value="Amidase signature (AS) enzymes"/>
    <property type="match status" value="1"/>
</dbReference>
<evidence type="ECO:0000256" key="1">
    <source>
        <dbReference type="SAM" id="MobiDB-lite"/>
    </source>
</evidence>
<evidence type="ECO:0000313" key="3">
    <source>
        <dbReference type="EMBL" id="MDR5654572.1"/>
    </source>
</evidence>
<accession>A0ABU1FDU9</accession>
<dbReference type="InterPro" id="IPR023631">
    <property type="entry name" value="Amidase_dom"/>
</dbReference>
<dbReference type="EMBL" id="JAVKPH010000028">
    <property type="protein sequence ID" value="MDR5654572.1"/>
    <property type="molecule type" value="Genomic_DNA"/>
</dbReference>